<protein>
    <submittedName>
        <fullName evidence="2">SAM-dependent methyltransferase</fullName>
    </submittedName>
</protein>
<accession>A0A840BP50</accession>
<evidence type="ECO:0000259" key="1">
    <source>
        <dbReference type="Pfam" id="PF13649"/>
    </source>
</evidence>
<dbReference type="RefSeq" id="WP_183633943.1">
    <property type="nucleotide sequence ID" value="NZ_BAABLE010000011.1"/>
</dbReference>
<dbReference type="GO" id="GO:0032259">
    <property type="term" value="P:methylation"/>
    <property type="evidence" value="ECO:0007669"/>
    <property type="project" value="UniProtKB-KW"/>
</dbReference>
<dbReference type="InterPro" id="IPR029063">
    <property type="entry name" value="SAM-dependent_MTases_sf"/>
</dbReference>
<dbReference type="InterPro" id="IPR041698">
    <property type="entry name" value="Methyltransf_25"/>
</dbReference>
<dbReference type="CDD" id="cd02440">
    <property type="entry name" value="AdoMet_MTases"/>
    <property type="match status" value="1"/>
</dbReference>
<proteinExistence type="predicted"/>
<dbReference type="Proteomes" id="UP000561045">
    <property type="component" value="Unassembled WGS sequence"/>
</dbReference>
<name>A0A840BP50_9RHOO</name>
<dbReference type="SUPFAM" id="SSF53335">
    <property type="entry name" value="S-adenosyl-L-methionine-dependent methyltransferases"/>
    <property type="match status" value="1"/>
</dbReference>
<keyword evidence="2" id="KW-0808">Transferase</keyword>
<feature type="domain" description="Methyltransferase" evidence="1">
    <location>
        <begin position="44"/>
        <end position="125"/>
    </location>
</feature>
<comment type="caution">
    <text evidence="2">The sequence shown here is derived from an EMBL/GenBank/DDBJ whole genome shotgun (WGS) entry which is preliminary data.</text>
</comment>
<dbReference type="GO" id="GO:0008168">
    <property type="term" value="F:methyltransferase activity"/>
    <property type="evidence" value="ECO:0007669"/>
    <property type="project" value="UniProtKB-KW"/>
</dbReference>
<dbReference type="EMBL" id="JACIET010000001">
    <property type="protein sequence ID" value="MBB4012227.1"/>
    <property type="molecule type" value="Genomic_DNA"/>
</dbReference>
<organism evidence="2 3">
    <name type="scientific">Niveibacterium umoris</name>
    <dbReference type="NCBI Taxonomy" id="1193620"/>
    <lineage>
        <taxon>Bacteria</taxon>
        <taxon>Pseudomonadati</taxon>
        <taxon>Pseudomonadota</taxon>
        <taxon>Betaproteobacteria</taxon>
        <taxon>Rhodocyclales</taxon>
        <taxon>Rhodocyclaceae</taxon>
        <taxon>Niveibacterium</taxon>
    </lineage>
</organism>
<keyword evidence="2" id="KW-0489">Methyltransferase</keyword>
<dbReference type="Gene3D" id="3.40.50.150">
    <property type="entry name" value="Vaccinia Virus protein VP39"/>
    <property type="match status" value="1"/>
</dbReference>
<gene>
    <name evidence="2" type="ORF">GGR36_001535</name>
</gene>
<reference evidence="2 3" key="1">
    <citation type="submission" date="2020-08" db="EMBL/GenBank/DDBJ databases">
        <title>Genomic Encyclopedia of Type Strains, Phase IV (KMG-IV): sequencing the most valuable type-strain genomes for metagenomic binning, comparative biology and taxonomic classification.</title>
        <authorList>
            <person name="Goeker M."/>
        </authorList>
    </citation>
    <scope>NUCLEOTIDE SEQUENCE [LARGE SCALE GENOMIC DNA]</scope>
    <source>
        <strain evidence="2 3">DSM 106739</strain>
    </source>
</reference>
<keyword evidence="3" id="KW-1185">Reference proteome</keyword>
<evidence type="ECO:0000313" key="2">
    <source>
        <dbReference type="EMBL" id="MBB4012227.1"/>
    </source>
</evidence>
<evidence type="ECO:0000313" key="3">
    <source>
        <dbReference type="Proteomes" id="UP000561045"/>
    </source>
</evidence>
<sequence length="254" mass="27994">MNRFFDQYDAFFQTSQTSPFPDRLNARHRAIIEANPEAFTGKRVLDIASHDGRWSFAALKAGANHVVGVEARSALIDNARANLARYGCAAGSYDFLQGDVFDVLQGSVGEIDTVMCLGFFYHTIRHCEFVGLLAATGARTLIIDTEVAPVATATAPIPSYSVDPRRPIDSSLVIQLIKDPVHEEQMAIEDSLTRGGSTLVGRPSRGAVAFMADHFGYSTEEFDWPAHFKDWPGDAASMLDYAEGWRTTFICHLR</sequence>
<dbReference type="Pfam" id="PF13649">
    <property type="entry name" value="Methyltransf_25"/>
    <property type="match status" value="1"/>
</dbReference>
<dbReference type="AlphaFoldDB" id="A0A840BP50"/>